<name>A0ABS8S6Y4_DATST</name>
<gene>
    <name evidence="3" type="ORF">HAX54_026087</name>
</gene>
<evidence type="ECO:0000313" key="3">
    <source>
        <dbReference type="EMBL" id="MCD7454793.1"/>
    </source>
</evidence>
<keyword evidence="2" id="KW-0067">ATP-binding</keyword>
<evidence type="ECO:0000256" key="1">
    <source>
        <dbReference type="ARBA" id="ARBA00022741"/>
    </source>
</evidence>
<evidence type="ECO:0000313" key="4">
    <source>
        <dbReference type="Proteomes" id="UP000823775"/>
    </source>
</evidence>
<sequence length="277" mass="31089">MAWNIAAISSLLSVYSANLEKIFLVVSNEKVSKWKAKGKNDSTCPKSFSCGHITNLSLPSSLSLQSDCGLMTISDCDAKPNPRIQLFPGGDWSYATAKPNNSTVWLWDPKLHAMLRQHKCQAFDKSFSLQDSPSNSFTAPTLHDFFKCNSTSHNGPNITQKKNDHFVGYEIYNGCEGFSIYYKLSGDDDEDIRAGNFPANCSLVRLPIDSVSYDVDVFKLLSAVFLVQWELSYDCYRCHYGEGQCQTDKTNKFHCTYPNNLHAQDAKVTRSKWGLTL</sequence>
<keyword evidence="4" id="KW-1185">Reference proteome</keyword>
<comment type="caution">
    <text evidence="3">The sequence shown here is derived from an EMBL/GenBank/DDBJ whole genome shotgun (WGS) entry which is preliminary data.</text>
</comment>
<dbReference type="PANTHER" id="PTHR46008:SF12">
    <property type="entry name" value="LEAF RUST 10 DISEASE-RESISTANCE LOCUS RECEPTOR-LIKE PROTEIN KINASE-LIKE 1.1"/>
    <property type="match status" value="1"/>
</dbReference>
<proteinExistence type="predicted"/>
<organism evidence="3 4">
    <name type="scientific">Datura stramonium</name>
    <name type="common">Jimsonweed</name>
    <name type="synonym">Common thornapple</name>
    <dbReference type="NCBI Taxonomy" id="4076"/>
    <lineage>
        <taxon>Eukaryota</taxon>
        <taxon>Viridiplantae</taxon>
        <taxon>Streptophyta</taxon>
        <taxon>Embryophyta</taxon>
        <taxon>Tracheophyta</taxon>
        <taxon>Spermatophyta</taxon>
        <taxon>Magnoliopsida</taxon>
        <taxon>eudicotyledons</taxon>
        <taxon>Gunneridae</taxon>
        <taxon>Pentapetalae</taxon>
        <taxon>asterids</taxon>
        <taxon>lamiids</taxon>
        <taxon>Solanales</taxon>
        <taxon>Solanaceae</taxon>
        <taxon>Solanoideae</taxon>
        <taxon>Datureae</taxon>
        <taxon>Datura</taxon>
    </lineage>
</organism>
<protein>
    <recommendedName>
        <fullName evidence="5">Wall-associated receptor kinase C-terminal domain-containing protein</fullName>
    </recommendedName>
</protein>
<dbReference type="EMBL" id="JACEIK010000317">
    <property type="protein sequence ID" value="MCD7454793.1"/>
    <property type="molecule type" value="Genomic_DNA"/>
</dbReference>
<accession>A0ABS8S6Y4</accession>
<evidence type="ECO:0008006" key="5">
    <source>
        <dbReference type="Google" id="ProtNLM"/>
    </source>
</evidence>
<evidence type="ECO:0000256" key="2">
    <source>
        <dbReference type="ARBA" id="ARBA00022840"/>
    </source>
</evidence>
<dbReference type="PANTHER" id="PTHR46008">
    <property type="entry name" value="LEAF RUST 10 DISEASE-RESISTANCE LOCUS RECEPTOR-LIKE PROTEIN KINASE-LIKE 1.4"/>
    <property type="match status" value="1"/>
</dbReference>
<dbReference type="Proteomes" id="UP000823775">
    <property type="component" value="Unassembled WGS sequence"/>
</dbReference>
<keyword evidence="1" id="KW-0547">Nucleotide-binding</keyword>
<reference evidence="3 4" key="1">
    <citation type="journal article" date="2021" name="BMC Genomics">
        <title>Datura genome reveals duplications of psychoactive alkaloid biosynthetic genes and high mutation rate following tissue culture.</title>
        <authorList>
            <person name="Rajewski A."/>
            <person name="Carter-House D."/>
            <person name="Stajich J."/>
            <person name="Litt A."/>
        </authorList>
    </citation>
    <scope>NUCLEOTIDE SEQUENCE [LARGE SCALE GENOMIC DNA]</scope>
    <source>
        <strain evidence="3">AR-01</strain>
    </source>
</reference>